<proteinExistence type="inferred from homology"/>
<dbReference type="Proteomes" id="UP001304461">
    <property type="component" value="Unassembled WGS sequence"/>
</dbReference>
<dbReference type="EMBL" id="JAYGHX010000015">
    <property type="protein sequence ID" value="MEA5392705.1"/>
    <property type="molecule type" value="Genomic_DNA"/>
</dbReference>
<evidence type="ECO:0000313" key="6">
    <source>
        <dbReference type="Proteomes" id="UP001304461"/>
    </source>
</evidence>
<evidence type="ECO:0000256" key="1">
    <source>
        <dbReference type="ARBA" id="ARBA00009477"/>
    </source>
</evidence>
<dbReference type="Gene3D" id="2.40.420.20">
    <property type="match status" value="1"/>
</dbReference>
<feature type="chain" id="PRO_5045332850" evidence="2">
    <location>
        <begin position="31"/>
        <end position="393"/>
    </location>
</feature>
<dbReference type="Gene3D" id="2.40.30.170">
    <property type="match status" value="1"/>
</dbReference>
<dbReference type="Gene3D" id="1.10.287.470">
    <property type="entry name" value="Helix hairpin bin"/>
    <property type="match status" value="1"/>
</dbReference>
<keyword evidence="2" id="KW-0732">Signal</keyword>
<dbReference type="PANTHER" id="PTHR30469:SF39">
    <property type="entry name" value="SLL0180 PROTEIN"/>
    <property type="match status" value="1"/>
</dbReference>
<dbReference type="PANTHER" id="PTHR30469">
    <property type="entry name" value="MULTIDRUG RESISTANCE PROTEIN MDTA"/>
    <property type="match status" value="1"/>
</dbReference>
<keyword evidence="6" id="KW-1185">Reference proteome</keyword>
<dbReference type="Pfam" id="PF25917">
    <property type="entry name" value="BSH_RND"/>
    <property type="match status" value="1"/>
</dbReference>
<reference evidence="5 6" key="1">
    <citation type="submission" date="2023-12" db="EMBL/GenBank/DDBJ databases">
        <title>Baltic Sea Cyanobacteria.</title>
        <authorList>
            <person name="Delbaje E."/>
            <person name="Fewer D.P."/>
            <person name="Shishido T.K."/>
        </authorList>
    </citation>
    <scope>NUCLEOTIDE SEQUENCE [LARGE SCALE GENOMIC DNA]</scope>
    <source>
        <strain evidence="5 6">UHCC 0139</strain>
    </source>
</reference>
<dbReference type="InterPro" id="IPR058792">
    <property type="entry name" value="Beta-barrel_RND_2"/>
</dbReference>
<feature type="domain" description="Multidrug resistance protein MdtA-like barrel-sandwich hybrid" evidence="3">
    <location>
        <begin position="66"/>
        <end position="192"/>
    </location>
</feature>
<dbReference type="Gene3D" id="2.40.50.100">
    <property type="match status" value="1"/>
</dbReference>
<evidence type="ECO:0000259" key="3">
    <source>
        <dbReference type="Pfam" id="PF25917"/>
    </source>
</evidence>
<gene>
    <name evidence="5" type="ORF">VB738_15690</name>
</gene>
<dbReference type="RefSeq" id="WP_323306633.1">
    <property type="nucleotide sequence ID" value="NZ_JAYGHX010000015.1"/>
</dbReference>
<dbReference type="NCBIfam" id="TIGR01730">
    <property type="entry name" value="RND_mfp"/>
    <property type="match status" value="1"/>
</dbReference>
<evidence type="ECO:0000259" key="4">
    <source>
        <dbReference type="Pfam" id="PF25954"/>
    </source>
</evidence>
<accession>A0ABU5RYH9</accession>
<dbReference type="Pfam" id="PF25954">
    <property type="entry name" value="Beta-barrel_RND_2"/>
    <property type="match status" value="1"/>
</dbReference>
<feature type="domain" description="CusB-like beta-barrel" evidence="4">
    <location>
        <begin position="197"/>
        <end position="276"/>
    </location>
</feature>
<organism evidence="5 6">
    <name type="scientific">Cyanobium gracile UHCC 0139</name>
    <dbReference type="NCBI Taxonomy" id="3110308"/>
    <lineage>
        <taxon>Bacteria</taxon>
        <taxon>Bacillati</taxon>
        <taxon>Cyanobacteriota</taxon>
        <taxon>Cyanophyceae</taxon>
        <taxon>Synechococcales</taxon>
        <taxon>Prochlorococcaceae</taxon>
        <taxon>Cyanobium</taxon>
    </lineage>
</organism>
<dbReference type="InterPro" id="IPR058625">
    <property type="entry name" value="MdtA-like_BSH"/>
</dbReference>
<feature type="signal peptide" evidence="2">
    <location>
        <begin position="1"/>
        <end position="30"/>
    </location>
</feature>
<evidence type="ECO:0000256" key="2">
    <source>
        <dbReference type="SAM" id="SignalP"/>
    </source>
</evidence>
<comment type="caution">
    <text evidence="5">The sequence shown here is derived from an EMBL/GenBank/DDBJ whole genome shotgun (WGS) entry which is preliminary data.</text>
</comment>
<dbReference type="InterPro" id="IPR006143">
    <property type="entry name" value="RND_pump_MFP"/>
</dbReference>
<name>A0ABU5RYH9_9CYAN</name>
<sequence>MRGYEPGPVRWQAFSSLLPLAWLLAACGSAAPEARAPLVVQTVTVGEFRFTPGIETISTIESTSNVVMRPETDGRVVRILAREGQQVKAGQPILVLDNVQESAALDSDRAEAIKDRVNAERYVFLNEQGAVSTKDRDFYITQAIQSRDQARSSAATLGYKFVTAPIDGQIGNLDTVKLGDYVRQGQAITGIVNNSSLWTLMDVPATQSSQVKIGQPVQVESQGNPPVRGVGRVVFVSPYFSNATQSSGQPNTVLVKAEFPNLTGVLKTGQYVRNRIITGSSDQLAVPVEAVMMQAQQPFVYRVLPLSTVLPQIKASDQLLPAQKQKLEKLPGTTPVVVQTAVKLGKLQNNAYPVLSGLSKGDEVVVSNTALLRSGMPVRRAPAPAPAPAPAAS</sequence>
<protein>
    <submittedName>
        <fullName evidence="5">Efflux RND transporter periplasmic adaptor subunit</fullName>
    </submittedName>
</protein>
<evidence type="ECO:0000313" key="5">
    <source>
        <dbReference type="EMBL" id="MEA5392705.1"/>
    </source>
</evidence>
<dbReference type="PROSITE" id="PS51257">
    <property type="entry name" value="PROKAR_LIPOPROTEIN"/>
    <property type="match status" value="1"/>
</dbReference>
<comment type="similarity">
    <text evidence="1">Belongs to the membrane fusion protein (MFP) (TC 8.A.1) family.</text>
</comment>
<dbReference type="SUPFAM" id="SSF111369">
    <property type="entry name" value="HlyD-like secretion proteins"/>
    <property type="match status" value="1"/>
</dbReference>